<reference evidence="4" key="1">
    <citation type="journal article" date="2019" name="Int. J. Syst. Evol. Microbiol.">
        <title>The Global Catalogue of Microorganisms (GCM) 10K type strain sequencing project: providing services to taxonomists for standard genome sequencing and annotation.</title>
        <authorList>
            <consortium name="The Broad Institute Genomics Platform"/>
            <consortium name="The Broad Institute Genome Sequencing Center for Infectious Disease"/>
            <person name="Wu L."/>
            <person name="Ma J."/>
        </authorList>
    </citation>
    <scope>NUCLEOTIDE SEQUENCE [LARGE SCALE GENOMIC DNA]</scope>
    <source>
        <strain evidence="4">JCM 32105</strain>
    </source>
</reference>
<comment type="caution">
    <text evidence="3">The sequence shown here is derived from an EMBL/GenBank/DDBJ whole genome shotgun (WGS) entry which is preliminary data.</text>
</comment>
<evidence type="ECO:0000313" key="4">
    <source>
        <dbReference type="Proteomes" id="UP001500067"/>
    </source>
</evidence>
<name>A0ABP8NNT7_9BACT</name>
<sequence length="368" mass="39871">MEAKKRKKTTKPKGKVKTKGKRKGKGLGKVPAVRSKAPARKPATGRKPAGQWFTPASAPQGSSASKIVLTTLTIGAAGVVGYLGLQLWKKHKAAKAGNLDNELDKIQPTPVKETKLPPIQPVNPKPYTPPTDTTHTGSGGGGSSRNDDFPLKKGSKGEMVRQMQQALIEKYGSSILPKYGADGDFGSETVAALKKKGLPTIVTESAFNVITQGSDGGSGNYPLAEQLHKAAENKSFSSVISLLKKIGNKDQYQQVSNSFMQMRLNGVRQTLVNGMLSSFHDEGQKQQIRMEFIRMGLQYRNNKFSLSGFDGKPLVTKNAATVWVSPTESVQVPAQTVIGNEVTTKLDYTLFENNGKYYLIKTEAVKYL</sequence>
<feature type="compositionally biased region" description="Pro residues" evidence="1">
    <location>
        <begin position="118"/>
        <end position="129"/>
    </location>
</feature>
<feature type="region of interest" description="Disordered" evidence="1">
    <location>
        <begin position="1"/>
        <end position="62"/>
    </location>
</feature>
<feature type="compositionally biased region" description="Basic residues" evidence="1">
    <location>
        <begin position="1"/>
        <end position="26"/>
    </location>
</feature>
<dbReference type="RefSeq" id="WP_345083918.1">
    <property type="nucleotide sequence ID" value="NZ_BAABFA010000019.1"/>
</dbReference>
<feature type="compositionally biased region" description="Basic and acidic residues" evidence="1">
    <location>
        <begin position="145"/>
        <end position="155"/>
    </location>
</feature>
<dbReference type="Gene3D" id="1.10.101.10">
    <property type="entry name" value="PGBD-like superfamily/PGBD"/>
    <property type="match status" value="1"/>
</dbReference>
<organism evidence="3 4">
    <name type="scientific">Nemorincola caseinilytica</name>
    <dbReference type="NCBI Taxonomy" id="2054315"/>
    <lineage>
        <taxon>Bacteria</taxon>
        <taxon>Pseudomonadati</taxon>
        <taxon>Bacteroidota</taxon>
        <taxon>Chitinophagia</taxon>
        <taxon>Chitinophagales</taxon>
        <taxon>Chitinophagaceae</taxon>
        <taxon>Nemorincola</taxon>
    </lineage>
</organism>
<evidence type="ECO:0000256" key="1">
    <source>
        <dbReference type="SAM" id="MobiDB-lite"/>
    </source>
</evidence>
<dbReference type="EMBL" id="BAABFA010000019">
    <property type="protein sequence ID" value="GAA4468442.1"/>
    <property type="molecule type" value="Genomic_DNA"/>
</dbReference>
<feature type="transmembrane region" description="Helical" evidence="2">
    <location>
        <begin position="67"/>
        <end position="88"/>
    </location>
</feature>
<evidence type="ECO:0000313" key="3">
    <source>
        <dbReference type="EMBL" id="GAA4468442.1"/>
    </source>
</evidence>
<evidence type="ECO:0000256" key="2">
    <source>
        <dbReference type="SAM" id="Phobius"/>
    </source>
</evidence>
<accession>A0ABP8NNT7</accession>
<proteinExistence type="predicted"/>
<keyword evidence="2" id="KW-0472">Membrane</keyword>
<keyword evidence="4" id="KW-1185">Reference proteome</keyword>
<keyword evidence="2" id="KW-1133">Transmembrane helix</keyword>
<keyword evidence="2" id="KW-0812">Transmembrane</keyword>
<gene>
    <name evidence="3" type="ORF">GCM10023093_26040</name>
</gene>
<feature type="region of interest" description="Disordered" evidence="1">
    <location>
        <begin position="104"/>
        <end position="155"/>
    </location>
</feature>
<dbReference type="InterPro" id="IPR036366">
    <property type="entry name" value="PGBDSf"/>
</dbReference>
<protein>
    <submittedName>
        <fullName evidence="3">Uncharacterized protein</fullName>
    </submittedName>
</protein>
<dbReference type="Proteomes" id="UP001500067">
    <property type="component" value="Unassembled WGS sequence"/>
</dbReference>